<evidence type="ECO:0008006" key="3">
    <source>
        <dbReference type="Google" id="ProtNLM"/>
    </source>
</evidence>
<dbReference type="Proteomes" id="UP000093053">
    <property type="component" value="Chromosome"/>
</dbReference>
<dbReference type="Gene3D" id="3.30.2220.20">
    <property type="entry name" value="Phage tail assembly chaperone gp13-like"/>
    <property type="match status" value="1"/>
</dbReference>
<proteinExistence type="predicted"/>
<dbReference type="OrthoDB" id="7584736at2"/>
<evidence type="ECO:0000313" key="2">
    <source>
        <dbReference type="Proteomes" id="UP000093053"/>
    </source>
</evidence>
<dbReference type="AlphaFoldDB" id="A0A1B2HXS5"/>
<accession>A0A1B2HXS5</accession>
<dbReference type="STRING" id="1586287.BBK82_04985"/>
<keyword evidence="2" id="KW-1185">Reference proteome</keyword>
<sequence>MSTLLSRDEILSAVDITTEDVDVPEWGGRVRVRGLTGTDRDRFESAMLNRNGKGNARHQVNTDNFRARLVMASVVDEDGRRMFSERDVRALGEKSAAALDRVMTVAMRLSGLTQKDADELEGN</sequence>
<name>A0A1B2HXS5_9PSEU</name>
<dbReference type="InterPro" id="IPR038556">
    <property type="entry name" value="TAC_Gp13-like_sf"/>
</dbReference>
<dbReference type="KEGG" id="led:BBK82_04985"/>
<protein>
    <recommendedName>
        <fullName evidence="3">Phage tail protein</fullName>
    </recommendedName>
</protein>
<dbReference type="EMBL" id="CP016793">
    <property type="protein sequence ID" value="ANZ42495.1"/>
    <property type="molecule type" value="Genomic_DNA"/>
</dbReference>
<organism evidence="1 2">
    <name type="scientific">Lentzea guizhouensis</name>
    <dbReference type="NCBI Taxonomy" id="1586287"/>
    <lineage>
        <taxon>Bacteria</taxon>
        <taxon>Bacillati</taxon>
        <taxon>Actinomycetota</taxon>
        <taxon>Actinomycetes</taxon>
        <taxon>Pseudonocardiales</taxon>
        <taxon>Pseudonocardiaceae</taxon>
        <taxon>Lentzea</taxon>
    </lineage>
</organism>
<evidence type="ECO:0000313" key="1">
    <source>
        <dbReference type="EMBL" id="ANZ42495.1"/>
    </source>
</evidence>
<gene>
    <name evidence="1" type="ORF">BBK82_04985</name>
</gene>
<reference evidence="1 2" key="1">
    <citation type="submission" date="2016-07" db="EMBL/GenBank/DDBJ databases">
        <title>Complete genome sequence of the Lentzea guizhouensis DHS C013.</title>
        <authorList>
            <person name="Cao C."/>
        </authorList>
    </citation>
    <scope>NUCLEOTIDE SEQUENCE [LARGE SCALE GENOMIC DNA]</scope>
    <source>
        <strain evidence="1 2">DHS C013</strain>
    </source>
</reference>